<dbReference type="Pfam" id="PF18198">
    <property type="entry name" value="AAA_lid_11"/>
    <property type="match status" value="1"/>
</dbReference>
<dbReference type="Gene3D" id="1.10.472.130">
    <property type="match status" value="1"/>
</dbReference>
<feature type="domain" description="Dynein 2 heavy chain 1 cytoplasmic ATPase lid" evidence="26">
    <location>
        <begin position="1964"/>
        <end position="2048"/>
    </location>
</feature>
<dbReference type="FunFam" id="3.40.50.300:FF:002141">
    <property type="entry name" value="Dynein heavy chain"/>
    <property type="match status" value="1"/>
</dbReference>
<keyword evidence="4" id="KW-0963">Cytoplasm</keyword>
<dbReference type="Pfam" id="PF17852">
    <property type="entry name" value="Dynein_AAA_lid"/>
    <property type="match status" value="1"/>
</dbReference>
<dbReference type="Gene3D" id="1.20.1270.280">
    <property type="match status" value="1"/>
</dbReference>
<evidence type="ECO:0000256" key="8">
    <source>
        <dbReference type="ARBA" id="ARBA00022840"/>
    </source>
</evidence>
<dbReference type="Pfam" id="PF08393">
    <property type="entry name" value="DHC_N2"/>
    <property type="match status" value="1"/>
</dbReference>
<dbReference type="FunFam" id="1.10.287.2620:FF:000002">
    <property type="entry name" value="Dynein heavy chain 2, axonemal"/>
    <property type="match status" value="1"/>
</dbReference>
<evidence type="ECO:0000259" key="22">
    <source>
        <dbReference type="Pfam" id="PF12781"/>
    </source>
</evidence>
<evidence type="ECO:0000256" key="9">
    <source>
        <dbReference type="ARBA" id="ARBA00022846"/>
    </source>
</evidence>
<feature type="domain" description="Dynein heavy chain hydrolytic ATP-binding dynein motor region" evidence="19">
    <location>
        <begin position="1133"/>
        <end position="1459"/>
    </location>
</feature>
<evidence type="ECO:0000256" key="11">
    <source>
        <dbReference type="ARBA" id="ARBA00023054"/>
    </source>
</evidence>
<dbReference type="InterPro" id="IPR043160">
    <property type="entry name" value="Dynein_C_barrel"/>
</dbReference>
<evidence type="ECO:0000256" key="1">
    <source>
        <dbReference type="ARBA" id="ARBA00004230"/>
    </source>
</evidence>
<dbReference type="Gene3D" id="1.20.920.30">
    <property type="match status" value="1"/>
</dbReference>
<evidence type="ECO:0000256" key="12">
    <source>
        <dbReference type="ARBA" id="ARBA00023069"/>
    </source>
</evidence>
<evidence type="ECO:0000256" key="2">
    <source>
        <dbReference type="ARBA" id="ARBA00004430"/>
    </source>
</evidence>
<sequence>MLEPYPQYLMDGVHKMLSVQRIVVPGSVEELEQEVRLDYMTTLRFVVFDYIMLDPVERDRLNIITYPKPFIRVYIRAPVPWHQAVITNKQMIEHHLFTVNPVIVALRDLWLDEYNDMLIVPVSQLEETNPFPLELTDLETEVDRLCRASDDRLRNEWLPKCADIFLDMKIAWRSLVPDKNRDSLKLIESFFYCARILMSMQLRSLVMRSLHHMLSLFVRFKGGNNFGKMYTDYACINIPLVTVTVKASPPSTDLTFFPILDDIRKFVHSCFSKILEVNSDIPCVECLLFTDMQDSGLALYPVVESEKEVAAIIQEALNSFDTNVVGPNAFLKEYEPYLYILDGTAEKDVKALFKMEPLPFLKDFAAEIEKLEEKMLEVDFLRRTIPLNFISLNCAEVNDTMVNVLGELRNYITNFFVTKIRTENKLICRTFEDICNRVSELPEKTAELVELTHFMIQSRDVTVFDLNVKILNIAENLLFIIDRTILPSEDIQLNSRVFNWPREIDVSLELANTRLSHRRDIVENALRNRLDELNVSIAKHGKELDLFRRKDPPLLTMEEMEESATSINDIQEKLFEDKVIANEINVEEGLLEFELTPFTSLNNMLVVVEPFHRLWHTVLNFHKQYDKWYYGPFMKLNADEIAEEVETTWRTLYKLAKTLQDTPGAKRIAEMVRAKVEKFRQYVPVLNTICNPGIQQRHWEKLSEVVGVPLKPDENTSLEDMIEVGLPQHLQALEEIGVAATKEYALEKNLKKMKDEWQDMEFELNLYRDSGVSILSAVDDIQMLLDDHILKAQTMRGSPYVKAFEADMVAWEEKLISMQDILDAWLTCQATWLYLEPIFSSEDIMRQMPQEAANFRKVDKAWRAIMANTVADRHVLIATDYPNMLELLRENNVLLEEIQKGLNDYLEKKRLFFPRFFFLSNDELLEILSETKDPMRVQPHLKKCFEGINRLEFNQDCEILSMISAESETVPLISRIQPHDAKGMVEKWLVQVEDLMVKSMRAIALDAVAAYFNTSRSLWVLNWPGMIVLCGGSIHWTAEVSESITNGTLKDYLEKSNQQIDDMVGLVRGKLSKGSRITVEALIVIDVHARDVVKMLSDHQVCSLLDFNWTSQLRYYMKDSNVYVSMITTELAYGYEYLGNTGRLVITPLTDRCYRTLMGALRLNLGGAPEGPAGTGKTETSKDLAKAVAKQCVVFNCSDSLDYKAMGKFFKGLACSGAWACFDEFNRIEVEVLSVIAQQVLCIQMAIINKLEKFMFEGVELKLNPTCTIFITMNPGYAGRQELPDNLKVLFRTVAMMVPDYAMIGEISLYSMGFVNARSLSEKIVDTYKLCSEQLSSQSHYDYGMRAVKTVLTAAGNLKLKYPNEDESSLVLRAITDVNLPKFLSEDLPLFSGIISDLFPGIKLPKPDRDELVQKLKKNLESKNLQATDWYVDKIIQLYEMILVRHGLMLVGEPMGGKTCAYKNLADSLGDLHSDSKSTMEEFKVNYRIINPKAITMGQLYGQFDPVSHEWSDGVLAKTFREFSSSLSSDRKWILFDGPVDAVWIENMNTVLDDNKKLCLMSGEIIQMNHKMNMIFEPADLEQASPATVSRCGMIYLEPSQLGWQPLSKSFHSSLSSRVLEEQFELIEELTAWIIPPTIQFVQNSCRQFVWSSELHMFQSYARLLTCHLEGETQVSTVWLQCVFLFCVIWGFAATVTSDTRKKFDTFFRHLLDGRNDEHPRPKTFKLSKSQLFPDKGTVFEWVFDKKNNGSWISWLDTMEKVSFPPTAKINELIIPTTESACQRYFLKTCLSNGVPILFVGPTGTGKSAIVLNHLMGLPKDKILPNVVNFSARTSANMTQEIVMSKLDRRRKGVYGPAMGKQYVLFVDDVSLPMKDTYGAQPPIELLRQWIDHRHWYNLKDTTRIDLVDILFVGAMGPPGGSSNLVTSRFLRHNQIISIDSFENETLMKMFLSILEWHFSKGFSPDVSRYAKQIVEATMEVYCESMARFLPIPAKSHYTFNLRDFSRVIKGIVLVPSSNLSDIDKLFRLWTHETYRVFYDRLIDDADRKTFFEMIRSACKAHLRTPLEKVLQDLIPEGENELKDEHIRGLFFGNYMDPDADPKIYTEVESYDLLVEKMQYYLNEYNLLSRTPMSLVLFKFAIEHISRISRVLQQDSSHCLLVGIGGSGRQSATKLATSMAEYSLFQIEINKNYGLNEWREDLRSLLRKSGVETKPHVFLFSDSQIQDEAFIEDINMILNTGDVPNLFGSEDKADILEKMMSAAQSCGKKIDSTPLALYNYFVERIRSSLHLVLAMSPIGDSFRERIRMFPSLINCCTIDWFTAWPEDALDRVASVFLKDIDVDDRVRKQCVTLCKKFHLTVRDASSAYYQKTKRLTYVTPTSYLELLHMFKKLYDVKVEQISKMANRYEVGLEKLDFAAGQIALMKEELTQLQPQLIDTSQKTEKLMIKIEQDTVVVEAKKEIVAADEAVANEAAAAAQAIKDDCESDLAEAIPALESAIQALNTLKPADITVVKSLKTPPHGVRLVMEAVCVMKGIKCERRPDPSGSGRMIEDYWGPSQKILGDLKFLDSLKTYDKDNIPPTIMKKIRERYINDRDFDPAHIKNISAACEGLCRWVRAMEVYDRVIKIVEPKKAKLAEAEAELAVQMETLNEKRAQLQEVVDKLQALNDDFATMTRRKKELEDNIELCSQKIVRAEQLIGGLGGEKARWSDTAKMLHGLLENIVGDVLLSSGFIAYLGAFTVDFRNNLRKLWNQSCKQLGIPCSEEYSLIDVLGDPVSIRAWNIAGLPVDSFSVENGIIVTQARRWPLMIDPQGQANKWIKYMEKNNDLHVIKQSDPHFLRVVESAIQMGHPVILENILEDIDAALEPVLLQSIFKQGGIDYLNFGDNVIEYNSDFRLYITTRLRNPHYLPEIAVKVTLLNFMLTPQGLQDQLLAIVVAKECPEMEERKNNLIVESADNKRQLKEIEDQILMVLSSSEGNILEDESAIQILTSSKVLSESIQAKQEIAAVTEKEIDQTRNMYIPVSTHSAVLFFCISELANIDPMYQYSLVWFINLYLQSINTSEKSDELEKRMANLNSHFTMSVYRNVCRSLFEKDKLIFSLVLCVGILRSKKQIQEDLWTFLLTGGVTLDNPHENPDSSWLSAKSWSEIVRISDIPGLEDFMKSVQSDIKGWKAFYDSPSPQTDKPPAPYSDVKGLPKLAILRALRPDKFVPAIQEYISCNLGQSFVEPPPFSLLESYDDSHSGSPLIFILSPGADPMLQLLKFAEDRGMDKNTLGTISLGQGQGPIAAEMINQATKSGQWVVLQNCHLAESWMPELDRICEEVIGSDKIHKDFRCWLTSYPSKAFPVSVLQNGVKMTNEAPKGLRTNLMRSYMSDPINNMEFFNACLKEKEWKCLLFGLCFFHAVVQERRKFGSLGWNIPYEFNESDLRISVLQLQMFLNEYELVPFDALIYLTGECNYGGRVTDDKDRRLLLSLLSTYYNKDTIEVPKYQFSPSGLYYVPEPPDVDNCLAYIKKLPLNPLPEVFGLHENADITKDNKETAELLHGALLTQTHLTMGAAGGDADAMVIDLASEIYQKIPKEYDVTAVASKYPIMYSNSMNTVLKQELVRYNRLIRVVKSTLTEVQRAVRGLVVMNAELEEVYQSMVVGRVPKAWGAKSYPSLKTLGGYVSDLLARLKFFQDWILYSSPVVYWISGFFFTQSFLTGVLQNFARREKIPIDHLGFLFEITPYEKKSPEDPSYGVYTKRKLKVEEFSVFIEGLFLQGARWDRNLKLLNDPLPKVMFDSLPVLWLKPGIKANFSPSPSYNCPVYKTSERRGTLSTTGHSSNFVMFILLPSDRPESVWINAGVAALCALDD</sequence>
<dbReference type="EMBL" id="JAPTSV010000006">
    <property type="protein sequence ID" value="KAJ1526741.1"/>
    <property type="molecule type" value="Genomic_DNA"/>
</dbReference>
<accession>A0AAV7XTC6</accession>
<evidence type="ECO:0000313" key="27">
    <source>
        <dbReference type="EMBL" id="KAJ1526741.1"/>
    </source>
</evidence>
<feature type="domain" description="Dynein heavy chain AAA 5 extension" evidence="23">
    <location>
        <begin position="1627"/>
        <end position="1756"/>
    </location>
</feature>
<dbReference type="PANTHER" id="PTHR22878:SF71">
    <property type="entry name" value="DYNEIN, AXONEMAL, HEAVY CHAIN 3"/>
    <property type="match status" value="1"/>
</dbReference>
<dbReference type="GO" id="GO:0051959">
    <property type="term" value="F:dynein light intermediate chain binding"/>
    <property type="evidence" value="ECO:0007669"/>
    <property type="project" value="InterPro"/>
</dbReference>
<keyword evidence="11 16" id="KW-0175">Coiled coil</keyword>
<dbReference type="FunFam" id="3.10.490.20:FF:000005">
    <property type="entry name" value="Dynein axonemal heavy chain 6"/>
    <property type="match status" value="1"/>
</dbReference>
<keyword evidence="28" id="KW-1185">Reference proteome</keyword>
<evidence type="ECO:0000256" key="4">
    <source>
        <dbReference type="ARBA" id="ARBA00022490"/>
    </source>
</evidence>
<dbReference type="InterPro" id="IPR041466">
    <property type="entry name" value="Dynein_AAA5_ext"/>
</dbReference>
<dbReference type="FunFam" id="3.40.50.300:FF:001328">
    <property type="entry name" value="Dynein heavy chain 6, axonemal"/>
    <property type="match status" value="1"/>
</dbReference>
<dbReference type="FunFam" id="1.10.8.1220:FF:000001">
    <property type="entry name" value="Dynein axonemal heavy chain 5"/>
    <property type="match status" value="1"/>
</dbReference>
<evidence type="ECO:0000259" key="19">
    <source>
        <dbReference type="Pfam" id="PF12774"/>
    </source>
</evidence>
<dbReference type="Gene3D" id="1.20.140.100">
    <property type="entry name" value="Dynein heavy chain, N-terminal domain 2"/>
    <property type="match status" value="1"/>
</dbReference>
<evidence type="ECO:0000259" key="23">
    <source>
        <dbReference type="Pfam" id="PF17852"/>
    </source>
</evidence>
<dbReference type="GO" id="GO:0005874">
    <property type="term" value="C:microtubule"/>
    <property type="evidence" value="ECO:0007669"/>
    <property type="project" value="UniProtKB-KW"/>
</dbReference>
<evidence type="ECO:0000259" key="18">
    <source>
        <dbReference type="Pfam" id="PF08393"/>
    </source>
</evidence>
<dbReference type="Pfam" id="PF18199">
    <property type="entry name" value="Dynein_C"/>
    <property type="match status" value="1"/>
</dbReference>
<dbReference type="FunFam" id="1.20.920.20:FF:000006">
    <property type="entry name" value="Dynein, axonemal, heavy chain 6"/>
    <property type="match status" value="1"/>
</dbReference>
<keyword evidence="15" id="KW-0966">Cell projection</keyword>
<evidence type="ECO:0000256" key="13">
    <source>
        <dbReference type="ARBA" id="ARBA00023175"/>
    </source>
</evidence>
<evidence type="ECO:0000259" key="26">
    <source>
        <dbReference type="Pfam" id="PF22597"/>
    </source>
</evidence>
<dbReference type="Pfam" id="PF12774">
    <property type="entry name" value="AAA_6"/>
    <property type="match status" value="1"/>
</dbReference>
<dbReference type="GO" id="GO:0008569">
    <property type="term" value="F:minus-end-directed microtubule motor activity"/>
    <property type="evidence" value="ECO:0007669"/>
    <property type="project" value="InterPro"/>
</dbReference>
<dbReference type="FunFam" id="3.20.180.20:FF:000003">
    <property type="entry name" value="Dynein heavy chain 12, axonemal"/>
    <property type="match status" value="1"/>
</dbReference>
<name>A0AAV7XTC6_9NEOP</name>
<dbReference type="FunFam" id="1.20.920.30:FF:000002">
    <property type="entry name" value="Dynein axonemal heavy chain 3"/>
    <property type="match status" value="1"/>
</dbReference>
<dbReference type="InterPro" id="IPR026983">
    <property type="entry name" value="DHC"/>
</dbReference>
<evidence type="ECO:0000259" key="25">
    <source>
        <dbReference type="Pfam" id="PF18199"/>
    </source>
</evidence>
<dbReference type="FunFam" id="1.20.1270.280:FF:000001">
    <property type="entry name" value="dynein heavy chain 7, axonemal"/>
    <property type="match status" value="1"/>
</dbReference>
<dbReference type="PANTHER" id="PTHR22878">
    <property type="entry name" value="DYNEIN HEAVY CHAIN 6, AXONEMAL-LIKE-RELATED"/>
    <property type="match status" value="1"/>
</dbReference>
<dbReference type="Gene3D" id="3.10.490.20">
    <property type="match status" value="1"/>
</dbReference>
<feature type="domain" description="Dynein heavy chain AAA module D4" evidence="21">
    <location>
        <begin position="2133"/>
        <end position="2393"/>
    </location>
</feature>
<dbReference type="Gene3D" id="1.10.287.2620">
    <property type="match status" value="1"/>
</dbReference>
<dbReference type="Proteomes" id="UP001075354">
    <property type="component" value="Chromosome 6"/>
</dbReference>
<evidence type="ECO:0000256" key="15">
    <source>
        <dbReference type="ARBA" id="ARBA00023273"/>
    </source>
</evidence>
<evidence type="ECO:0000256" key="6">
    <source>
        <dbReference type="ARBA" id="ARBA00022737"/>
    </source>
</evidence>
<proteinExistence type="inferred from homology"/>
<organism evidence="27 28">
    <name type="scientific">Megalurothrips usitatus</name>
    <name type="common">bean blossom thrips</name>
    <dbReference type="NCBI Taxonomy" id="439358"/>
    <lineage>
        <taxon>Eukaryota</taxon>
        <taxon>Metazoa</taxon>
        <taxon>Ecdysozoa</taxon>
        <taxon>Arthropoda</taxon>
        <taxon>Hexapoda</taxon>
        <taxon>Insecta</taxon>
        <taxon>Pterygota</taxon>
        <taxon>Neoptera</taxon>
        <taxon>Paraneoptera</taxon>
        <taxon>Thysanoptera</taxon>
        <taxon>Terebrantia</taxon>
        <taxon>Thripoidea</taxon>
        <taxon>Thripidae</taxon>
        <taxon>Megalurothrips</taxon>
    </lineage>
</organism>
<dbReference type="InterPro" id="IPR042219">
    <property type="entry name" value="AAA_lid_11_sf"/>
</dbReference>
<evidence type="ECO:0000256" key="10">
    <source>
        <dbReference type="ARBA" id="ARBA00023017"/>
    </source>
</evidence>
<dbReference type="InterPro" id="IPR042222">
    <property type="entry name" value="Dynein_2_N"/>
</dbReference>
<evidence type="ECO:0000259" key="20">
    <source>
        <dbReference type="Pfam" id="PF12777"/>
    </source>
</evidence>
<dbReference type="Pfam" id="PF12775">
    <property type="entry name" value="AAA_7"/>
    <property type="match status" value="1"/>
</dbReference>
<protein>
    <recommendedName>
        <fullName evidence="29">Dynein heavy chain 3, axonemal</fullName>
    </recommendedName>
</protein>
<dbReference type="FunFam" id="1.10.8.720:FF:000001">
    <property type="entry name" value="dynein heavy chain 7, axonemal"/>
    <property type="match status" value="1"/>
</dbReference>
<dbReference type="InterPro" id="IPR035706">
    <property type="entry name" value="AAA_9"/>
</dbReference>
<comment type="similarity">
    <text evidence="3">Belongs to the dynein heavy chain family.</text>
</comment>
<evidence type="ECO:0000256" key="16">
    <source>
        <dbReference type="SAM" id="Coils"/>
    </source>
</evidence>
<feature type="domain" description="Dynein heavy chain C-terminal" evidence="25">
    <location>
        <begin position="3542"/>
        <end position="3856"/>
    </location>
</feature>
<reference evidence="27" key="1">
    <citation type="submission" date="2022-12" db="EMBL/GenBank/DDBJ databases">
        <title>Chromosome-level genome assembly of the bean flower thrips Megalurothrips usitatus.</title>
        <authorList>
            <person name="Ma L."/>
            <person name="Liu Q."/>
            <person name="Li H."/>
            <person name="Cai W."/>
        </authorList>
    </citation>
    <scope>NUCLEOTIDE SEQUENCE</scope>
    <source>
        <strain evidence="27">Cailab_2022a</strain>
    </source>
</reference>
<dbReference type="FunFam" id="1.10.8.710:FF:000004">
    <property type="entry name" value="Dynein axonemal heavy chain 6"/>
    <property type="match status" value="1"/>
</dbReference>
<dbReference type="Gene3D" id="1.10.8.720">
    <property type="entry name" value="Region D6 of dynein motor"/>
    <property type="match status" value="1"/>
</dbReference>
<feature type="coiled-coil region" evidence="16">
    <location>
        <begin position="2634"/>
        <end position="2699"/>
    </location>
</feature>
<dbReference type="FunFam" id="1.20.58.1120:FF:000005">
    <property type="entry name" value="Dynein, axonemal, heavy chain 12"/>
    <property type="match status" value="1"/>
</dbReference>
<feature type="domain" description="Dynein heavy chain linker" evidence="18">
    <location>
        <begin position="602"/>
        <end position="1003"/>
    </location>
</feature>
<dbReference type="SUPFAM" id="SSF52540">
    <property type="entry name" value="P-loop containing nucleoside triphosphate hydrolases"/>
    <property type="match status" value="4"/>
</dbReference>
<dbReference type="InterPro" id="IPR024317">
    <property type="entry name" value="Dynein_heavy_chain_D4_dom"/>
</dbReference>
<dbReference type="InterPro" id="IPR027417">
    <property type="entry name" value="P-loop_NTPase"/>
</dbReference>
<dbReference type="GO" id="GO:0005524">
    <property type="term" value="F:ATP binding"/>
    <property type="evidence" value="ECO:0007669"/>
    <property type="project" value="UniProtKB-KW"/>
</dbReference>
<keyword evidence="7" id="KW-0547">Nucleotide-binding</keyword>
<keyword evidence="6" id="KW-0677">Repeat</keyword>
<dbReference type="InterPro" id="IPR035699">
    <property type="entry name" value="AAA_6"/>
</dbReference>
<dbReference type="Gene3D" id="3.40.50.300">
    <property type="entry name" value="P-loop containing nucleotide triphosphate hydrolases"/>
    <property type="match status" value="5"/>
</dbReference>
<evidence type="ECO:0000256" key="3">
    <source>
        <dbReference type="ARBA" id="ARBA00008887"/>
    </source>
</evidence>
<comment type="subcellular location">
    <subcellularLocation>
        <location evidence="1">Cell projection</location>
        <location evidence="1">Cilium</location>
        <location evidence="1">Flagellum</location>
    </subcellularLocation>
    <subcellularLocation>
        <location evidence="2">Cytoplasm</location>
        <location evidence="2">Cytoskeleton</location>
        <location evidence="2">Cilium axoneme</location>
    </subcellularLocation>
</comment>
<dbReference type="Gene3D" id="1.20.58.1120">
    <property type="match status" value="1"/>
</dbReference>
<feature type="domain" description="Dynein heavy chain region D6 P-loop" evidence="17">
    <location>
        <begin position="3247"/>
        <end position="3361"/>
    </location>
</feature>
<feature type="domain" description="Dynein heavy chain coiled coil stalk" evidence="20">
    <location>
        <begin position="2407"/>
        <end position="2753"/>
    </location>
</feature>
<evidence type="ECO:0000256" key="7">
    <source>
        <dbReference type="ARBA" id="ARBA00022741"/>
    </source>
</evidence>
<dbReference type="InterPro" id="IPR054354">
    <property type="entry name" value="DYNC2H1-like_lid"/>
</dbReference>
<dbReference type="InterPro" id="IPR013602">
    <property type="entry name" value="Dynein_heavy_linker"/>
</dbReference>
<keyword evidence="13" id="KW-0505">Motor protein</keyword>
<keyword evidence="14" id="KW-0206">Cytoskeleton</keyword>
<dbReference type="Gene3D" id="1.20.920.20">
    <property type="match status" value="1"/>
</dbReference>
<dbReference type="InterPro" id="IPR041658">
    <property type="entry name" value="AAA_lid_11"/>
</dbReference>
<evidence type="ECO:0000313" key="28">
    <source>
        <dbReference type="Proteomes" id="UP001075354"/>
    </source>
</evidence>
<dbReference type="InterPro" id="IPR041228">
    <property type="entry name" value="Dynein_C"/>
</dbReference>
<dbReference type="Pfam" id="PF12780">
    <property type="entry name" value="AAA_8"/>
    <property type="match status" value="1"/>
</dbReference>
<dbReference type="Pfam" id="PF03028">
    <property type="entry name" value="Dynein_heavy"/>
    <property type="match status" value="1"/>
</dbReference>
<dbReference type="GO" id="GO:0031514">
    <property type="term" value="C:motile cilium"/>
    <property type="evidence" value="ECO:0007669"/>
    <property type="project" value="UniProtKB-SubCell"/>
</dbReference>
<dbReference type="FunFam" id="3.40.50.300:FF:000223">
    <property type="entry name" value="Dynein heavy chain 3, axonemal"/>
    <property type="match status" value="1"/>
</dbReference>
<evidence type="ECO:0000256" key="5">
    <source>
        <dbReference type="ARBA" id="ARBA00022701"/>
    </source>
</evidence>
<dbReference type="FunFam" id="1.20.140.100:FF:000004">
    <property type="entry name" value="Dynein axonemal heavy chain 6"/>
    <property type="match status" value="1"/>
</dbReference>
<feature type="domain" description="Dynein heavy chain ATP-binding dynein motor region" evidence="22">
    <location>
        <begin position="2781"/>
        <end position="3002"/>
    </location>
</feature>
<dbReference type="Pfam" id="PF22597">
    <property type="entry name" value="DYN_lid"/>
    <property type="match status" value="1"/>
</dbReference>
<dbReference type="Pfam" id="PF12781">
    <property type="entry name" value="AAA_9"/>
    <property type="match status" value="1"/>
</dbReference>
<dbReference type="FunFam" id="3.40.50.300:FF:000362">
    <property type="entry name" value="Dynein, axonemal, heavy chain 6"/>
    <property type="match status" value="1"/>
</dbReference>
<evidence type="ECO:0000256" key="14">
    <source>
        <dbReference type="ARBA" id="ARBA00023212"/>
    </source>
</evidence>
<dbReference type="GO" id="GO:0045505">
    <property type="term" value="F:dynein intermediate chain binding"/>
    <property type="evidence" value="ECO:0007669"/>
    <property type="project" value="InterPro"/>
</dbReference>
<keyword evidence="9" id="KW-0282">Flagellum</keyword>
<dbReference type="InterPro" id="IPR004273">
    <property type="entry name" value="Dynein_heavy_D6_P-loop"/>
</dbReference>
<comment type="caution">
    <text evidence="27">The sequence shown here is derived from an EMBL/GenBank/DDBJ whole genome shotgun (WGS) entry which is preliminary data.</text>
</comment>
<keyword evidence="8" id="KW-0067">ATP-binding</keyword>
<dbReference type="InterPro" id="IPR024743">
    <property type="entry name" value="Dynein_HC_stalk"/>
</dbReference>
<evidence type="ECO:0008006" key="29">
    <source>
        <dbReference type="Google" id="ProtNLM"/>
    </source>
</evidence>
<keyword evidence="5" id="KW-0493">Microtubule</keyword>
<gene>
    <name evidence="27" type="ORF">ONE63_008320</name>
</gene>
<evidence type="ECO:0000259" key="24">
    <source>
        <dbReference type="Pfam" id="PF18198"/>
    </source>
</evidence>
<dbReference type="GO" id="GO:0005858">
    <property type="term" value="C:axonemal dynein complex"/>
    <property type="evidence" value="ECO:0007669"/>
    <property type="project" value="UniProtKB-ARBA"/>
</dbReference>
<dbReference type="InterPro" id="IPR043157">
    <property type="entry name" value="Dynein_AAA1S"/>
</dbReference>
<dbReference type="Pfam" id="PF12777">
    <property type="entry name" value="MT"/>
    <property type="match status" value="1"/>
</dbReference>
<dbReference type="Gene3D" id="6.10.140.1060">
    <property type="match status" value="1"/>
</dbReference>
<feature type="domain" description="Dynein heavy chain AAA lid" evidence="24">
    <location>
        <begin position="3396"/>
        <end position="3535"/>
    </location>
</feature>
<dbReference type="Gene3D" id="3.20.180.20">
    <property type="entry name" value="Dynein heavy chain, N-terminal domain 2"/>
    <property type="match status" value="1"/>
</dbReference>
<dbReference type="InterPro" id="IPR042228">
    <property type="entry name" value="Dynein_linker_3"/>
</dbReference>
<dbReference type="GO" id="GO:0003341">
    <property type="term" value="P:cilium movement"/>
    <property type="evidence" value="ECO:0007669"/>
    <property type="project" value="UniProtKB-ARBA"/>
</dbReference>
<keyword evidence="10" id="KW-0243">Dynein</keyword>
<dbReference type="Gene3D" id="1.10.8.710">
    <property type="match status" value="1"/>
</dbReference>
<evidence type="ECO:0000259" key="17">
    <source>
        <dbReference type="Pfam" id="PF03028"/>
    </source>
</evidence>
<keyword evidence="12" id="KW-0969">Cilium</keyword>
<dbReference type="Gene3D" id="1.10.8.1220">
    <property type="match status" value="1"/>
</dbReference>
<evidence type="ECO:0000259" key="21">
    <source>
        <dbReference type="Pfam" id="PF12780"/>
    </source>
</evidence>
<dbReference type="FunFam" id="3.40.50.300:FF:000044">
    <property type="entry name" value="Dynein heavy chain 5, axonemal"/>
    <property type="match status" value="1"/>
</dbReference>